<gene>
    <name evidence="2" type="ORF">R2G56_03705</name>
</gene>
<feature type="signal peptide" evidence="1">
    <location>
        <begin position="1"/>
        <end position="23"/>
    </location>
</feature>
<evidence type="ECO:0000256" key="1">
    <source>
        <dbReference type="SAM" id="SignalP"/>
    </source>
</evidence>
<dbReference type="Proteomes" id="UP001185659">
    <property type="component" value="Unassembled WGS sequence"/>
</dbReference>
<reference evidence="2 3" key="1">
    <citation type="submission" date="2023-10" db="EMBL/GenBank/DDBJ databases">
        <authorList>
            <person name="Venkata Ramana C."/>
            <person name="Sasikala C."/>
            <person name="Dhurka M."/>
        </authorList>
    </citation>
    <scope>NUCLEOTIDE SEQUENCE [LARGE SCALE GENOMIC DNA]</scope>
    <source>
        <strain evidence="2 3">KCTC 32151</strain>
    </source>
</reference>
<keyword evidence="1" id="KW-0732">Signal</keyword>
<comment type="caution">
    <text evidence="2">The sequence shown here is derived from an EMBL/GenBank/DDBJ whole genome shotgun (WGS) entry which is preliminary data.</text>
</comment>
<sequence>MRVIAKLAAVLVAGMFLDNSAQAASMQPYQMVRSLQRVQDRIADGDHAALPMQQKLLGIIDGRMRNATPEDFEDERNLQALLIYGLSGGNPKTLELLFSRLTLEGKKAELGQAIVHYALGDYASARATLQTLDPKTLPPEVGPSVALVSATVTARDNPLFAVKMLDQARLLSPGTLIEEAALRRSIPLAAALNDTERLSRASEQYVRRYLRSPYATQFVDTFVAAVVELHDTVDPTMVDEVTAQMSDEQARIVYLRLARKSAIEGYDRLLSFAAMKAMSYSQTTEGESDPRAVLYANMASVTSDNVDEVLAALNGLDAERLSAPDRELLDAAKTIAKAVLDEPRHTSAVSEEPAPTPAPAAVPVVTPAAAPVAVQPEPQNDPLLPDIIPDADLIPDLVETQPESAPQEPVEAAFPGDPINEAADAYMLEMRSKLDDIDALLEKETGQ</sequence>
<protein>
    <submittedName>
        <fullName evidence="2">Chemotaxis protein</fullName>
    </submittedName>
</protein>
<dbReference type="EMBL" id="JAWLIP010000001">
    <property type="protein sequence ID" value="MDV6225383.1"/>
    <property type="molecule type" value="Genomic_DNA"/>
</dbReference>
<proteinExistence type="predicted"/>
<keyword evidence="3" id="KW-1185">Reference proteome</keyword>
<name>A0ABU4AGK3_9HYPH</name>
<organism evidence="2 3">
    <name type="scientific">Nitratireductor aquimarinus</name>
    <dbReference type="NCBI Taxonomy" id="889300"/>
    <lineage>
        <taxon>Bacteria</taxon>
        <taxon>Pseudomonadati</taxon>
        <taxon>Pseudomonadota</taxon>
        <taxon>Alphaproteobacteria</taxon>
        <taxon>Hyphomicrobiales</taxon>
        <taxon>Phyllobacteriaceae</taxon>
        <taxon>Nitratireductor</taxon>
    </lineage>
</organism>
<dbReference type="RefSeq" id="WP_317560479.1">
    <property type="nucleotide sequence ID" value="NZ_JAWLIP010000001.1"/>
</dbReference>
<accession>A0ABU4AGK3</accession>
<evidence type="ECO:0000313" key="2">
    <source>
        <dbReference type="EMBL" id="MDV6225383.1"/>
    </source>
</evidence>
<feature type="chain" id="PRO_5045411729" evidence="1">
    <location>
        <begin position="24"/>
        <end position="447"/>
    </location>
</feature>
<evidence type="ECO:0000313" key="3">
    <source>
        <dbReference type="Proteomes" id="UP001185659"/>
    </source>
</evidence>